<dbReference type="AlphaFoldDB" id="A0A0M7AE90"/>
<dbReference type="PANTHER" id="PTHR30600:SF4">
    <property type="entry name" value="CYTOCHROME C DOMAIN-CONTAINING PROTEIN"/>
    <property type="match status" value="1"/>
</dbReference>
<keyword evidence="3" id="KW-1185">Reference proteome</keyword>
<keyword evidence="1" id="KW-0732">Signal</keyword>
<feature type="chain" id="PRO_5005809382" evidence="1">
    <location>
        <begin position="27"/>
        <end position="542"/>
    </location>
</feature>
<dbReference type="OrthoDB" id="9805202at2"/>
<dbReference type="GO" id="GO:0004130">
    <property type="term" value="F:cytochrome-c peroxidase activity"/>
    <property type="evidence" value="ECO:0007669"/>
    <property type="project" value="TreeGrafter"/>
</dbReference>
<dbReference type="EMBL" id="CXWD01000013">
    <property type="protein sequence ID" value="CTQ72937.1"/>
    <property type="molecule type" value="Genomic_DNA"/>
</dbReference>
<dbReference type="Proteomes" id="UP000053235">
    <property type="component" value="Unassembled WGS sequence"/>
</dbReference>
<dbReference type="Gene3D" id="1.10.760.10">
    <property type="entry name" value="Cytochrome c-like domain"/>
    <property type="match status" value="1"/>
</dbReference>
<accession>A0A0M7AE90</accession>
<dbReference type="RefSeq" id="WP_055672783.1">
    <property type="nucleotide sequence ID" value="NZ_CXWD01000013.1"/>
</dbReference>
<sequence length="542" mass="57881">MSVRKSLRRAAPLGFAGLLCITAASAEEPPKVNQEDLNASALKDPKAAFIEAFEAGDELTEATFTAERGVGAKVSQDGKMFTRMPRADLELFGEWTTHLPEREAGPVAQSCISCHSAPYANGAGPNPLNGIVDPLHTGDPSKYLHRNTPHLFALGAVQRIAEEMTAELLAQEELLQKEVCTLGEDASVDLTAKNISFGTLSAKPEKDQLTGICIAEYDRSGIEGVDEDLVVRMFGWKGSHATLRAFTRHAAHNELGMQADELVGNHDGDHDGVTGELSVGDLTALSIYMAALERPTSKLELAKHGLMELTAGEVLEIERGERLMTEAQCTTCHVPTLKISTPIFSEPSLQAGFREDIFPSGQKAIDSGLDGHAPIWFDLTEDSPNNHVVTANGETLNLGAFPKAGDGGALVSWYSDFKRHEMGDDLADPVDVHGFGASVWPTASLAGAGSTGPWLHDGNATTLDEAIRAHGGEAEASRLAYEALGDEDRAAIIAFLENLIIIDLDPEEEEEENHAAASQGAAIEDASTRTARLVTVLPPVKP</sequence>
<dbReference type="PANTHER" id="PTHR30600">
    <property type="entry name" value="CYTOCHROME C PEROXIDASE-RELATED"/>
    <property type="match status" value="1"/>
</dbReference>
<dbReference type="Pfam" id="PF06537">
    <property type="entry name" value="DHOR"/>
    <property type="match status" value="1"/>
</dbReference>
<dbReference type="GO" id="GO:0009055">
    <property type="term" value="F:electron transfer activity"/>
    <property type="evidence" value="ECO:0007669"/>
    <property type="project" value="InterPro"/>
</dbReference>
<name>A0A0M7AE90_9HYPH</name>
<evidence type="ECO:0000313" key="3">
    <source>
        <dbReference type="Proteomes" id="UP000053235"/>
    </source>
</evidence>
<feature type="signal peptide" evidence="1">
    <location>
        <begin position="1"/>
        <end position="26"/>
    </location>
</feature>
<gene>
    <name evidence="2" type="ORF">LAX5112_03375</name>
</gene>
<dbReference type="STRING" id="388408.LAX5112_03375"/>
<dbReference type="InterPro" id="IPR051395">
    <property type="entry name" value="Cytochrome_c_Peroxidase/MauG"/>
</dbReference>
<reference evidence="3" key="1">
    <citation type="submission" date="2015-07" db="EMBL/GenBank/DDBJ databases">
        <authorList>
            <person name="Rodrigo-Torres Lidia"/>
            <person name="Arahal R.David."/>
        </authorList>
    </citation>
    <scope>NUCLEOTIDE SEQUENCE [LARGE SCALE GENOMIC DNA]</scope>
    <source>
        <strain evidence="3">CECT 5112</strain>
    </source>
</reference>
<dbReference type="SUPFAM" id="SSF46626">
    <property type="entry name" value="Cytochrome c"/>
    <property type="match status" value="1"/>
</dbReference>
<evidence type="ECO:0000256" key="1">
    <source>
        <dbReference type="SAM" id="SignalP"/>
    </source>
</evidence>
<protein>
    <submittedName>
        <fullName evidence="2">Putative thiol oxidoreductase</fullName>
    </submittedName>
</protein>
<dbReference type="InterPro" id="IPR036909">
    <property type="entry name" value="Cyt_c-like_dom_sf"/>
</dbReference>
<dbReference type="GO" id="GO:0020037">
    <property type="term" value="F:heme binding"/>
    <property type="evidence" value="ECO:0007669"/>
    <property type="project" value="InterPro"/>
</dbReference>
<evidence type="ECO:0000313" key="2">
    <source>
        <dbReference type="EMBL" id="CTQ72937.1"/>
    </source>
</evidence>
<organism evidence="2 3">
    <name type="scientific">Roseibium alexandrii</name>
    <dbReference type="NCBI Taxonomy" id="388408"/>
    <lineage>
        <taxon>Bacteria</taxon>
        <taxon>Pseudomonadati</taxon>
        <taxon>Pseudomonadota</taxon>
        <taxon>Alphaproteobacteria</taxon>
        <taxon>Hyphomicrobiales</taxon>
        <taxon>Stappiaceae</taxon>
        <taxon>Roseibium</taxon>
    </lineage>
</organism>
<dbReference type="InterPro" id="IPR010538">
    <property type="entry name" value="DHOR"/>
</dbReference>
<proteinExistence type="predicted"/>